<evidence type="ECO:0000313" key="1">
    <source>
        <dbReference type="EMBL" id="AUW93892.1"/>
    </source>
</evidence>
<evidence type="ECO:0000313" key="2">
    <source>
        <dbReference type="Proteomes" id="UP000325292"/>
    </source>
</evidence>
<reference evidence="1 2" key="1">
    <citation type="journal article" date="2019" name="Sci. Rep.">
        <title>Sulfobacillus thermotolerans: new insights into resistance and metabolic capacities of acidophilic chemolithotrophs.</title>
        <authorList>
            <person name="Panyushkina A.E."/>
            <person name="Babenko V.V."/>
            <person name="Nikitina A.S."/>
            <person name="Selezneva O.V."/>
            <person name="Tsaplina I.A."/>
            <person name="Letarova M.A."/>
            <person name="Kostryukova E.S."/>
            <person name="Letarov A.V."/>
        </authorList>
    </citation>
    <scope>NUCLEOTIDE SEQUENCE [LARGE SCALE GENOMIC DNA]</scope>
    <source>
        <strain evidence="1 2">Kr1</strain>
    </source>
</reference>
<dbReference type="SUPFAM" id="SSF51556">
    <property type="entry name" value="Metallo-dependent hydrolases"/>
    <property type="match status" value="1"/>
</dbReference>
<proteinExistence type="predicted"/>
<dbReference type="PANTHER" id="PTHR46124">
    <property type="entry name" value="D-AMINOACYL-TRNA DEACYLASE"/>
    <property type="match status" value="1"/>
</dbReference>
<dbReference type="EMBL" id="CP019454">
    <property type="protein sequence ID" value="AUW93892.1"/>
    <property type="molecule type" value="Genomic_DNA"/>
</dbReference>
<organism evidence="1 2">
    <name type="scientific">Sulfobacillus thermotolerans</name>
    <dbReference type="NCBI Taxonomy" id="338644"/>
    <lineage>
        <taxon>Bacteria</taxon>
        <taxon>Bacillati</taxon>
        <taxon>Bacillota</taxon>
        <taxon>Clostridia</taxon>
        <taxon>Eubacteriales</taxon>
        <taxon>Clostridiales Family XVII. Incertae Sedis</taxon>
        <taxon>Sulfobacillus</taxon>
    </lineage>
</organism>
<name>A0ABN5GZE2_9FIRM</name>
<keyword evidence="2" id="KW-1185">Reference proteome</keyword>
<dbReference type="InterPro" id="IPR001130">
    <property type="entry name" value="TatD-like"/>
</dbReference>
<dbReference type="Pfam" id="PF01026">
    <property type="entry name" value="TatD_DNase"/>
    <property type="match status" value="1"/>
</dbReference>
<dbReference type="Gene3D" id="3.20.20.140">
    <property type="entry name" value="Metal-dependent hydrolases"/>
    <property type="match status" value="1"/>
</dbReference>
<protein>
    <recommendedName>
        <fullName evidence="3">Hydrolase TatD</fullName>
    </recommendedName>
</protein>
<gene>
    <name evidence="1" type="ORF">BXT84_07990</name>
</gene>
<dbReference type="InterPro" id="IPR032466">
    <property type="entry name" value="Metal_Hydrolase"/>
</dbReference>
<dbReference type="PIRSF" id="PIRSF005902">
    <property type="entry name" value="DNase_TatD"/>
    <property type="match status" value="1"/>
</dbReference>
<sequence length="265" mass="30679">MDERRLTQTPPLWDTHVHLDQLPHPRSAVQRAIEAGVTTWVLVATSPYSYKTQSRLLKTGAFSGIQHIRAVGLHPEVDHPADALHSVWSIIHNEPIAAIGEIGLPVYRQLSRAAFNRNWEWLHIQLSWAEQRQLPVIIHAVHQSCEPMLRILEDFPHIPRVVFHWLKAPLDLVQEMIARHYFVGITPDVIWRERDQNLLSLWPPHQILLETDAPWPHRQDRQDGEPAEIRALTDFLDTWSPQPSSWRKIAIHNALAFFVPSDSRI</sequence>
<evidence type="ECO:0008006" key="3">
    <source>
        <dbReference type="Google" id="ProtNLM"/>
    </source>
</evidence>
<dbReference type="Proteomes" id="UP000325292">
    <property type="component" value="Chromosome"/>
</dbReference>
<dbReference type="PANTHER" id="PTHR46124:SF2">
    <property type="entry name" value="D-AMINOACYL-TRNA DEACYLASE"/>
    <property type="match status" value="1"/>
</dbReference>
<accession>A0ABN5GZE2</accession>